<evidence type="ECO:0000313" key="7">
    <source>
        <dbReference type="EMBL" id="KAF3807143.1"/>
    </source>
</evidence>
<dbReference type="GO" id="GO:0032968">
    <property type="term" value="P:positive regulation of transcription elongation by RNA polymerase II"/>
    <property type="evidence" value="ECO:0007669"/>
    <property type="project" value="TreeGrafter"/>
</dbReference>
<feature type="compositionally biased region" description="Basic and acidic residues" evidence="5">
    <location>
        <begin position="524"/>
        <end position="537"/>
    </location>
</feature>
<feature type="region of interest" description="Disordered" evidence="5">
    <location>
        <begin position="203"/>
        <end position="243"/>
    </location>
</feature>
<evidence type="ECO:0000256" key="4">
    <source>
        <dbReference type="ARBA" id="ARBA00023242"/>
    </source>
</evidence>
<organism evidence="7 8">
    <name type="scientific">Colletotrichum gloeosporioides</name>
    <name type="common">Anthracnose fungus</name>
    <name type="synonym">Glomerella cingulata</name>
    <dbReference type="NCBI Taxonomy" id="474922"/>
    <lineage>
        <taxon>Eukaryota</taxon>
        <taxon>Fungi</taxon>
        <taxon>Dikarya</taxon>
        <taxon>Ascomycota</taxon>
        <taxon>Pezizomycotina</taxon>
        <taxon>Sordariomycetes</taxon>
        <taxon>Hypocreomycetidae</taxon>
        <taxon>Glomerellales</taxon>
        <taxon>Glomerellaceae</taxon>
        <taxon>Colletotrichum</taxon>
        <taxon>Colletotrichum gloeosporioides species complex</taxon>
    </lineage>
</organism>
<dbReference type="GO" id="GO:0000993">
    <property type="term" value="F:RNA polymerase II complex binding"/>
    <property type="evidence" value="ECO:0007669"/>
    <property type="project" value="TreeGrafter"/>
</dbReference>
<evidence type="ECO:0000313" key="8">
    <source>
        <dbReference type="Proteomes" id="UP000613401"/>
    </source>
</evidence>
<dbReference type="PANTHER" id="PTHR12466">
    <property type="entry name" value="CDC73 DOMAIN PROTEIN"/>
    <property type="match status" value="1"/>
</dbReference>
<keyword evidence="8" id="KW-1185">Reference proteome</keyword>
<dbReference type="FunFam" id="3.40.50.11990:FF:000003">
    <property type="entry name" value="Pol II transcription elongation factor subunit Cdc73"/>
    <property type="match status" value="1"/>
</dbReference>
<feature type="region of interest" description="Disordered" evidence="5">
    <location>
        <begin position="161"/>
        <end position="188"/>
    </location>
</feature>
<dbReference type="GeneID" id="69020593"/>
<evidence type="ECO:0000256" key="3">
    <source>
        <dbReference type="ARBA" id="ARBA00023163"/>
    </source>
</evidence>
<dbReference type="Gene3D" id="3.40.50.11990">
    <property type="entry name" value="RNA polymerase II accessory factor, Cdc73 C-terminal domain"/>
    <property type="match status" value="1"/>
</dbReference>
<feature type="domain" description="Cell division control protein 73 C-terminal" evidence="6">
    <location>
        <begin position="626"/>
        <end position="787"/>
    </location>
</feature>
<name>A0A8H4CNE3_COLGL</name>
<protein>
    <submittedName>
        <fullName evidence="7">Cell division control protein 73</fullName>
    </submittedName>
</protein>
<feature type="compositionally biased region" description="Polar residues" evidence="5">
    <location>
        <begin position="206"/>
        <end position="220"/>
    </location>
</feature>
<dbReference type="PANTHER" id="PTHR12466:SF8">
    <property type="entry name" value="PARAFIBROMIN"/>
    <property type="match status" value="1"/>
</dbReference>
<keyword evidence="7" id="KW-0132">Cell division</keyword>
<comment type="similarity">
    <text evidence="2">Belongs to the CDC73 family.</text>
</comment>
<feature type="compositionally biased region" description="Low complexity" evidence="5">
    <location>
        <begin position="95"/>
        <end position="106"/>
    </location>
</feature>
<feature type="region of interest" description="Disordered" evidence="5">
    <location>
        <begin position="603"/>
        <end position="629"/>
    </location>
</feature>
<keyword evidence="4" id="KW-0539">Nucleus</keyword>
<keyword evidence="7" id="KW-0131">Cell cycle</keyword>
<reference evidence="7" key="1">
    <citation type="journal article" date="2020" name="Phytopathology">
        <title>Genome sequence and comparative analysis of Colletotrichum gloeosporioides isolated from Liriodendron leaves.</title>
        <authorList>
            <person name="Fu F.F."/>
            <person name="Hao Z."/>
            <person name="Wang P."/>
            <person name="Lu Y."/>
            <person name="Xue L.J."/>
            <person name="Wei G."/>
            <person name="Tian Y."/>
            <person name="Baishi H."/>
            <person name="Xu H."/>
            <person name="Shi J."/>
            <person name="Cheng T."/>
            <person name="Wang G."/>
            <person name="Yi Y."/>
            <person name="Chen J."/>
        </authorList>
    </citation>
    <scope>NUCLEOTIDE SEQUENCE</scope>
    <source>
        <strain evidence="7">Lc1</strain>
    </source>
</reference>
<dbReference type="InterPro" id="IPR038103">
    <property type="entry name" value="CDC73_C_sf"/>
</dbReference>
<feature type="compositionally biased region" description="Polar residues" evidence="5">
    <location>
        <begin position="604"/>
        <end position="616"/>
    </location>
</feature>
<evidence type="ECO:0000259" key="6">
    <source>
        <dbReference type="Pfam" id="PF05179"/>
    </source>
</evidence>
<evidence type="ECO:0000256" key="2">
    <source>
        <dbReference type="ARBA" id="ARBA00010427"/>
    </source>
</evidence>
<sequence>MGWLKHAEANLGRWILRETGNARLTSHTTLNESIDAHINGFPTVTRKLLDNAAARVWFPEGYWAEREVRHVSRKTSGNFWKRSNKSSKARYSGTSEPSNSEAEPSPLAVINHGPLSPSSEEALVLSLQNPRVQSHICDHLPSISSTMNISQTHTEKIEVNVKNNGSDTPRSWKSIAPEEPSAPPHPHQISAALKKVGSSSGLKSLNWGSTKDAPNSSKSGQRWFGKSPWHRRDSNDTLSSVTSSVREVLAGRTPATTPDPETFLHQLDYTMTPYPAGEATRVKTPPLHQDTADGRPRGFFGNHPEPASRSERKKVQDCHKQLPKKPKEWWDAKPDHRPRSKKTMNAQPFEFDIPEHLPSSPMCPTNPKHPSGGKGMCVYHGRRREGSLLKVGQTVNDRRQGSEDPLLLLRQSIASKRPAVPTASSDASAAEVPLSKATHLRFSHPSTVSVSLDTPTRFISSDRPVDLRSIYFAWLNKDVAIPEYNASATRLNEELGSLGTVQNLAFVERLDLFTWLEGASEESEHIKPVAGDKEGKEGAGASASKAAPAAASSRAGRGTLDPRLAVIYNGERKMGDRNSILRGVKPTDFSHVRKLAVPFIQKKPQGSSNISSNPSLALNPKAPTRRPDPIILLSPSASSLLRLSNIRSFLEQGRYVNPDGGAAASSMLHVSRIMKEIDPSRPMRFILVEGPEQFKPEYWNRVVAVFTTGQSWQFKNYKWSNPQDLFRRIQGVYVGWRGDQPPESVREWGHRVMHIGVDRWRDGAGAIEAAKFRDKEASEAIWRIIEAGMKAKGWSKSTAPTLL</sequence>
<dbReference type="Pfam" id="PF05179">
    <property type="entry name" value="CDC73_C"/>
    <property type="match status" value="1"/>
</dbReference>
<feature type="compositionally biased region" description="Low complexity" evidence="5">
    <location>
        <begin position="539"/>
        <end position="556"/>
    </location>
</feature>
<dbReference type="GO" id="GO:0051301">
    <property type="term" value="P:cell division"/>
    <property type="evidence" value="ECO:0007669"/>
    <property type="project" value="UniProtKB-KW"/>
</dbReference>
<comment type="caution">
    <text evidence="7">The sequence shown here is derived from an EMBL/GenBank/DDBJ whole genome shotgun (WGS) entry which is preliminary data.</text>
</comment>
<feature type="region of interest" description="Disordered" evidence="5">
    <location>
        <begin position="524"/>
        <end position="556"/>
    </location>
</feature>
<dbReference type="RefSeq" id="XP_045266302.1">
    <property type="nucleotide sequence ID" value="XM_045413330.1"/>
</dbReference>
<dbReference type="AlphaFoldDB" id="A0A8H4CNE3"/>
<comment type="subcellular location">
    <subcellularLocation>
        <location evidence="1">Nucleus</location>
    </subcellularLocation>
</comment>
<feature type="region of interest" description="Disordered" evidence="5">
    <location>
        <begin position="280"/>
        <end position="323"/>
    </location>
</feature>
<feature type="region of interest" description="Disordered" evidence="5">
    <location>
        <begin position="78"/>
        <end position="114"/>
    </location>
</feature>
<reference evidence="7" key="2">
    <citation type="submission" date="2020-03" db="EMBL/GenBank/DDBJ databases">
        <authorList>
            <person name="Fu F.-F."/>
            <person name="Chen J."/>
        </authorList>
    </citation>
    <scope>NUCLEOTIDE SEQUENCE</scope>
    <source>
        <strain evidence="7">Lc1</strain>
    </source>
</reference>
<accession>A0A8H4CNE3</accession>
<evidence type="ECO:0000256" key="1">
    <source>
        <dbReference type="ARBA" id="ARBA00004123"/>
    </source>
</evidence>
<dbReference type="InterPro" id="IPR031336">
    <property type="entry name" value="CDC73_C"/>
</dbReference>
<keyword evidence="3" id="KW-0804">Transcription</keyword>
<dbReference type="GO" id="GO:0016593">
    <property type="term" value="C:Cdc73/Paf1 complex"/>
    <property type="evidence" value="ECO:0007669"/>
    <property type="project" value="InterPro"/>
</dbReference>
<dbReference type="EMBL" id="WVTB01000031">
    <property type="protein sequence ID" value="KAF3807143.1"/>
    <property type="molecule type" value="Genomic_DNA"/>
</dbReference>
<dbReference type="GO" id="GO:0006368">
    <property type="term" value="P:transcription elongation by RNA polymerase II"/>
    <property type="evidence" value="ECO:0007669"/>
    <property type="project" value="InterPro"/>
</dbReference>
<proteinExistence type="inferred from homology"/>
<feature type="compositionally biased region" description="Basic and acidic residues" evidence="5">
    <location>
        <begin position="306"/>
        <end position="323"/>
    </location>
</feature>
<evidence type="ECO:0000256" key="5">
    <source>
        <dbReference type="SAM" id="MobiDB-lite"/>
    </source>
</evidence>
<gene>
    <name evidence="7" type="ORF">GCG54_00013477</name>
</gene>
<dbReference type="Proteomes" id="UP000613401">
    <property type="component" value="Unassembled WGS sequence"/>
</dbReference>
<feature type="compositionally biased region" description="Polar residues" evidence="5">
    <location>
        <begin position="161"/>
        <end position="171"/>
    </location>
</feature>
<dbReference type="InterPro" id="IPR007852">
    <property type="entry name" value="Cdc73/Parafibromin"/>
</dbReference>